<evidence type="ECO:0000259" key="7">
    <source>
        <dbReference type="Pfam" id="PF02910"/>
    </source>
</evidence>
<dbReference type="Gene3D" id="1.20.58.100">
    <property type="entry name" value="Fumarate reductase/succinate dehydrogenase flavoprotein-like, C-terminal domain"/>
    <property type="match status" value="1"/>
</dbReference>
<reference evidence="8 9" key="1">
    <citation type="journal article" date="2015" name="Nature">
        <title>rRNA introns, odd ribosomes, and small enigmatic genomes across a large radiation of phyla.</title>
        <authorList>
            <person name="Brown C.T."/>
            <person name="Hug L.A."/>
            <person name="Thomas B.C."/>
            <person name="Sharon I."/>
            <person name="Castelle C.J."/>
            <person name="Singh A."/>
            <person name="Wilkins M.J."/>
            <person name="Williams K.H."/>
            <person name="Banfield J.F."/>
        </authorList>
    </citation>
    <scope>NUCLEOTIDE SEQUENCE [LARGE SCALE GENOMIC DNA]</scope>
</reference>
<proteinExistence type="predicted"/>
<dbReference type="Proteomes" id="UP000034539">
    <property type="component" value="Unassembled WGS sequence"/>
</dbReference>
<dbReference type="SUPFAM" id="SSF56425">
    <property type="entry name" value="Succinate dehydrogenase/fumarate reductase flavoprotein, catalytic domain"/>
    <property type="match status" value="1"/>
</dbReference>
<dbReference type="InterPro" id="IPR027477">
    <property type="entry name" value="Succ_DH/fumarate_Rdtase_cat_sf"/>
</dbReference>
<feature type="domain" description="Fumarate reductase/succinate dehydrogenase flavoprotein-like C-terminal" evidence="7">
    <location>
        <begin position="442"/>
        <end position="546"/>
    </location>
</feature>
<dbReference type="SUPFAM" id="SSF51905">
    <property type="entry name" value="FAD/NAD(P)-binding domain"/>
    <property type="match status" value="1"/>
</dbReference>
<evidence type="ECO:0000256" key="5">
    <source>
        <dbReference type="PIRSR" id="PIRSR000171-1"/>
    </source>
</evidence>
<evidence type="ECO:0000313" key="9">
    <source>
        <dbReference type="Proteomes" id="UP000034539"/>
    </source>
</evidence>
<accession>A0A0G0Q9N7</accession>
<protein>
    <submittedName>
        <fullName evidence="8">Thiol-driven fumarate reductase, flavoprotein subunit</fullName>
    </submittedName>
</protein>
<dbReference type="Pfam" id="PF00890">
    <property type="entry name" value="FAD_binding_2"/>
    <property type="match status" value="1"/>
</dbReference>
<evidence type="ECO:0000256" key="1">
    <source>
        <dbReference type="ARBA" id="ARBA00001974"/>
    </source>
</evidence>
<organism evidence="8 9">
    <name type="scientific">Candidatus Gottesmanbacteria bacterium GW2011_GWC2_39_8</name>
    <dbReference type="NCBI Taxonomy" id="1618450"/>
    <lineage>
        <taxon>Bacteria</taxon>
        <taxon>Candidatus Gottesmaniibacteriota</taxon>
    </lineage>
</organism>
<dbReference type="SUPFAM" id="SSF46977">
    <property type="entry name" value="Succinate dehydrogenase/fumarate reductase flavoprotein C-terminal domain"/>
    <property type="match status" value="1"/>
</dbReference>
<dbReference type="Gene3D" id="3.50.50.60">
    <property type="entry name" value="FAD/NAD(P)-binding domain"/>
    <property type="match status" value="1"/>
</dbReference>
<evidence type="ECO:0000259" key="6">
    <source>
        <dbReference type="Pfam" id="PF00890"/>
    </source>
</evidence>
<feature type="active site" description="Proton acceptor" evidence="5">
    <location>
        <position position="282"/>
    </location>
</feature>
<keyword evidence="3" id="KW-0274">FAD</keyword>
<dbReference type="FunFam" id="3.90.700.10:FF:000005">
    <property type="entry name" value="Succinate dehydrogenase flavoprotein subunit"/>
    <property type="match status" value="1"/>
</dbReference>
<evidence type="ECO:0000256" key="4">
    <source>
        <dbReference type="ARBA" id="ARBA00023002"/>
    </source>
</evidence>
<comment type="caution">
    <text evidence="8">The sequence shown here is derived from an EMBL/GenBank/DDBJ whole genome shotgun (WGS) entry which is preliminary data.</text>
</comment>
<dbReference type="InterPro" id="IPR037099">
    <property type="entry name" value="Fum_R/Succ_DH_flav-like_C_sf"/>
</dbReference>
<evidence type="ECO:0000256" key="3">
    <source>
        <dbReference type="ARBA" id="ARBA00022827"/>
    </source>
</evidence>
<dbReference type="PRINTS" id="PR00368">
    <property type="entry name" value="FADPNR"/>
</dbReference>
<evidence type="ECO:0000313" key="8">
    <source>
        <dbReference type="EMBL" id="KKR34051.1"/>
    </source>
</evidence>
<evidence type="ECO:0000256" key="2">
    <source>
        <dbReference type="ARBA" id="ARBA00022630"/>
    </source>
</evidence>
<dbReference type="PANTHER" id="PTHR11632">
    <property type="entry name" value="SUCCINATE DEHYDROGENASE 2 FLAVOPROTEIN SUBUNIT"/>
    <property type="match status" value="1"/>
</dbReference>
<dbReference type="Pfam" id="PF02910">
    <property type="entry name" value="Succ_DH_flav_C"/>
    <property type="match status" value="1"/>
</dbReference>
<dbReference type="AlphaFoldDB" id="A0A0G0Q9N7"/>
<comment type="cofactor">
    <cofactor evidence="1">
        <name>FAD</name>
        <dbReference type="ChEBI" id="CHEBI:57692"/>
    </cofactor>
</comment>
<dbReference type="InterPro" id="IPR036188">
    <property type="entry name" value="FAD/NAD-bd_sf"/>
</dbReference>
<keyword evidence="4" id="KW-0560">Oxidoreductase</keyword>
<feature type="domain" description="FAD-dependent oxidoreductase 2 FAD-binding" evidence="6">
    <location>
        <begin position="11"/>
        <end position="386"/>
    </location>
</feature>
<dbReference type="InterPro" id="IPR003953">
    <property type="entry name" value="FAD-dep_OxRdtase_2_FAD-bd"/>
</dbReference>
<dbReference type="PANTHER" id="PTHR11632:SF51">
    <property type="entry name" value="SUCCINATE DEHYDROGENASE [UBIQUINONE] FLAVOPROTEIN SUBUNIT, MITOCHONDRIAL"/>
    <property type="match status" value="1"/>
</dbReference>
<sequence>MKDNFQTIKTDILVIGAGGAGLRAAVEVKESGHDVILLGKEVLGCAHTGMAMGGMNAAVAAPATPDFHFQITMEGGYFINNEKLVKAFTDEMPGRIKDLEDYGLIFDRKEDGEYYVWAGPKQKYPLNVCVGDYTGREMMQGLVDQARKLNVKYSDEFFISRLIKKNDTVIGAIGVNLKSGEFTVFGAKAVILATGGAGRMYEVTTNAASNTGDGYAMAMSIGVELVDMEMIQFHPTGMAFPASVRGVLVTEKVRAHGGILRNKDGERFMSKYYPKEMELAKRDEVSRSIYQEVSLGNGTKHNAVYLYVNHWKEGEIEDKIPDVFEQYKNTGVDIRREPMEIYPSMHHVMGGIKIDEWCKSSIGGLFACGEVAGGVHGANRLGGNSIAEGQVFGRRSAISAGKYADNLSQSQDISGTDVEGEIGRINTFLAEGEGIEPSEVEDKLKKTMWNKVGIFREGKALAEALEEIELLTKESHNMKTRVRGEKGRNRDLQDALETINMLKTAKSVVTAAILRTESRGAHSRLDYPETNPGWQKNIVVTESEDKIVTKTVPVVKL</sequence>
<dbReference type="PATRIC" id="fig|1618450.3.peg.226"/>
<name>A0A0G0Q9N7_9BACT</name>
<dbReference type="PRINTS" id="PR00411">
    <property type="entry name" value="PNDRDTASEI"/>
</dbReference>
<dbReference type="PIRSF" id="PIRSF000171">
    <property type="entry name" value="SDHA_APRA_LASPO"/>
    <property type="match status" value="1"/>
</dbReference>
<keyword evidence="2" id="KW-0285">Flavoprotein</keyword>
<dbReference type="EMBL" id="LBXN01000007">
    <property type="protein sequence ID" value="KKR34051.1"/>
    <property type="molecule type" value="Genomic_DNA"/>
</dbReference>
<dbReference type="InterPro" id="IPR030664">
    <property type="entry name" value="SdhA/FrdA/AprA"/>
</dbReference>
<dbReference type="Gene3D" id="3.90.700.10">
    <property type="entry name" value="Succinate dehydrogenase/fumarate reductase flavoprotein, catalytic domain"/>
    <property type="match status" value="1"/>
</dbReference>
<dbReference type="InterPro" id="IPR015939">
    <property type="entry name" value="Fum_Rdtase/Succ_DH_flav-like_C"/>
</dbReference>
<gene>
    <name evidence="8" type="ORF">UT63_C0007G0006</name>
</gene>
<dbReference type="GO" id="GO:0016491">
    <property type="term" value="F:oxidoreductase activity"/>
    <property type="evidence" value="ECO:0007669"/>
    <property type="project" value="UniProtKB-KW"/>
</dbReference>